<evidence type="ECO:0000313" key="2">
    <source>
        <dbReference type="Proteomes" id="UP001497700"/>
    </source>
</evidence>
<comment type="caution">
    <text evidence="1">The sequence shown here is derived from an EMBL/GenBank/DDBJ whole genome shotgun (WGS) entry which is preliminary data.</text>
</comment>
<reference evidence="1 2" key="1">
    <citation type="journal article" date="2022" name="New Phytol.">
        <title>Ecological generalism drives hyperdiversity of secondary metabolite gene clusters in xylarialean endophytes.</title>
        <authorList>
            <person name="Franco M.E.E."/>
            <person name="Wisecaver J.H."/>
            <person name="Arnold A.E."/>
            <person name="Ju Y.M."/>
            <person name="Slot J.C."/>
            <person name="Ahrendt S."/>
            <person name="Moore L.P."/>
            <person name="Eastman K.E."/>
            <person name="Scott K."/>
            <person name="Konkel Z."/>
            <person name="Mondo S.J."/>
            <person name="Kuo A."/>
            <person name="Hayes R.D."/>
            <person name="Haridas S."/>
            <person name="Andreopoulos B."/>
            <person name="Riley R."/>
            <person name="LaButti K."/>
            <person name="Pangilinan J."/>
            <person name="Lipzen A."/>
            <person name="Amirebrahimi M."/>
            <person name="Yan J."/>
            <person name="Adam C."/>
            <person name="Keymanesh K."/>
            <person name="Ng V."/>
            <person name="Louie K."/>
            <person name="Northen T."/>
            <person name="Drula E."/>
            <person name="Henrissat B."/>
            <person name="Hsieh H.M."/>
            <person name="Youens-Clark K."/>
            <person name="Lutzoni F."/>
            <person name="Miadlikowska J."/>
            <person name="Eastwood D.C."/>
            <person name="Hamelin R.C."/>
            <person name="Grigoriev I.V."/>
            <person name="U'Ren J.M."/>
        </authorList>
    </citation>
    <scope>NUCLEOTIDE SEQUENCE [LARGE SCALE GENOMIC DNA]</scope>
    <source>
        <strain evidence="1 2">CBS 119005</strain>
    </source>
</reference>
<sequence>MAEYASSEGELHVSKCQCETGRQRHHIPKSIQIPFETSQPIAIPNQNHETEDESDSIDDISDNGTEVWGLAGDGLDMLLEGVPDVADETMWVEVLDAPDDPIQGMMEEAIAIGMFHEFLADDADLEPDFDDVMLPAQDPLPEPGGLFEEEGPPHIAKWRLNLTALSQVYNIYMVAYENRIHISRPRSCITNALPAEPDLILQPPASEMSYLVGGYLDDDFPHQVNHLIVGELGQEEILLLAYDDGDVIGYYTRHIENELLRREREGRLGGIAPEPFFHENVGKSAWGLAVHKQSRIIAVSSNLHNVCVFVFALTGASYKHTVEADSVELFRNVVKDENGNAVDPRRGSSQTPGETDSYKAAKVLERLIRHRDANWRIVLETGRTGTNIPNITFSDDRHGEADKIVAVDINGALWLMDIWHFNQNPHAMIQSVHRFRYHQNPRGWGVLVLPESSFLPTKDYNDSVGLSSKEAKYVADESIGRWIDISQGIKHVKNNSTVHPWMRSGNRNRFAINPLENGLRHRSEGNWYSFTTTATEAPACDTVDDRMSPVRRDHPLGKFKSRPSNSEQKWVLGDGSSILRTYELDIELRSFEEDGYGIMFEKAIDQSRPPHTVLPTMRVSHERLANLVHIPELSLVVAGSMCGRVALVTLTRPKADIYSFSRGFKIEAILPTKYDEDSQMRPICPLLGVAVAPVPFSGNINLADGPIGRRRYRIMLHYYDLRILSYELSRNSSNDHLSIV</sequence>
<keyword evidence="2" id="KW-1185">Reference proteome</keyword>
<organism evidence="1 2">
    <name type="scientific">Hypoxylon rubiginosum</name>
    <dbReference type="NCBI Taxonomy" id="110542"/>
    <lineage>
        <taxon>Eukaryota</taxon>
        <taxon>Fungi</taxon>
        <taxon>Dikarya</taxon>
        <taxon>Ascomycota</taxon>
        <taxon>Pezizomycotina</taxon>
        <taxon>Sordariomycetes</taxon>
        <taxon>Xylariomycetidae</taxon>
        <taxon>Xylariales</taxon>
        <taxon>Hypoxylaceae</taxon>
        <taxon>Hypoxylon</taxon>
    </lineage>
</organism>
<dbReference type="EMBL" id="MU393470">
    <property type="protein sequence ID" value="KAI4865562.1"/>
    <property type="molecule type" value="Genomic_DNA"/>
</dbReference>
<gene>
    <name evidence="1" type="ORF">F4820DRAFT_419935</name>
</gene>
<protein>
    <submittedName>
        <fullName evidence="1">Uncharacterized protein</fullName>
    </submittedName>
</protein>
<dbReference type="Proteomes" id="UP001497700">
    <property type="component" value="Unassembled WGS sequence"/>
</dbReference>
<evidence type="ECO:0000313" key="1">
    <source>
        <dbReference type="EMBL" id="KAI4865562.1"/>
    </source>
</evidence>
<proteinExistence type="predicted"/>
<name>A0ACB9Z2L6_9PEZI</name>
<accession>A0ACB9Z2L6</accession>